<feature type="transmembrane region" description="Helical" evidence="2">
    <location>
        <begin position="236"/>
        <end position="260"/>
    </location>
</feature>
<gene>
    <name evidence="3" type="ORF">BOTNAR_0778g00040</name>
</gene>
<keyword evidence="2" id="KW-0812">Transmembrane</keyword>
<protein>
    <submittedName>
        <fullName evidence="3">Uncharacterized protein</fullName>
    </submittedName>
</protein>
<feature type="region of interest" description="Disordered" evidence="1">
    <location>
        <begin position="55"/>
        <end position="84"/>
    </location>
</feature>
<evidence type="ECO:0000313" key="3">
    <source>
        <dbReference type="EMBL" id="TGO44626.1"/>
    </source>
</evidence>
<accession>A0A4Z1H689</accession>
<name>A0A4Z1H689_9HELO</name>
<dbReference type="Proteomes" id="UP000297452">
    <property type="component" value="Unassembled WGS sequence"/>
</dbReference>
<feature type="transmembrane region" description="Helical" evidence="2">
    <location>
        <begin position="624"/>
        <end position="648"/>
    </location>
</feature>
<dbReference type="AlphaFoldDB" id="A0A4Z1H689"/>
<evidence type="ECO:0000313" key="4">
    <source>
        <dbReference type="Proteomes" id="UP000297452"/>
    </source>
</evidence>
<organism evidence="3 4">
    <name type="scientific">Botryotinia narcissicola</name>
    <dbReference type="NCBI Taxonomy" id="278944"/>
    <lineage>
        <taxon>Eukaryota</taxon>
        <taxon>Fungi</taxon>
        <taxon>Dikarya</taxon>
        <taxon>Ascomycota</taxon>
        <taxon>Pezizomycotina</taxon>
        <taxon>Leotiomycetes</taxon>
        <taxon>Helotiales</taxon>
        <taxon>Sclerotiniaceae</taxon>
        <taxon>Botryotinia</taxon>
    </lineage>
</organism>
<feature type="region of interest" description="Disordered" evidence="1">
    <location>
        <begin position="109"/>
        <end position="128"/>
    </location>
</feature>
<evidence type="ECO:0000256" key="1">
    <source>
        <dbReference type="SAM" id="MobiDB-lite"/>
    </source>
</evidence>
<feature type="compositionally biased region" description="Polar residues" evidence="1">
    <location>
        <begin position="113"/>
        <end position="128"/>
    </location>
</feature>
<dbReference type="PANTHER" id="PTHR35041:SF3">
    <property type="entry name" value="FORMYLMETHIONINE DEFORMYLASE-LIKE PROTEIN"/>
    <property type="match status" value="1"/>
</dbReference>
<dbReference type="STRING" id="278944.A0A4Z1H689"/>
<dbReference type="OrthoDB" id="5340195at2759"/>
<comment type="caution">
    <text evidence="3">The sequence shown here is derived from an EMBL/GenBank/DDBJ whole genome shotgun (WGS) entry which is preliminary data.</text>
</comment>
<keyword evidence="2" id="KW-1133">Transmembrane helix</keyword>
<keyword evidence="2" id="KW-0472">Membrane</keyword>
<proteinExistence type="predicted"/>
<evidence type="ECO:0000256" key="2">
    <source>
        <dbReference type="SAM" id="Phobius"/>
    </source>
</evidence>
<feature type="transmembrane region" description="Helical" evidence="2">
    <location>
        <begin position="280"/>
        <end position="303"/>
    </location>
</feature>
<feature type="transmembrane region" description="Helical" evidence="2">
    <location>
        <begin position="190"/>
        <end position="215"/>
    </location>
</feature>
<feature type="transmembrane region" description="Helical" evidence="2">
    <location>
        <begin position="148"/>
        <end position="170"/>
    </location>
</feature>
<keyword evidence="4" id="KW-1185">Reference proteome</keyword>
<dbReference type="EMBL" id="PQXJ01000775">
    <property type="protein sequence ID" value="TGO44626.1"/>
    <property type="molecule type" value="Genomic_DNA"/>
</dbReference>
<sequence length="735" mass="81632">MSMITMIDSVLLSHEILFPFSTFRNAYSKFWRRLKGKAMESLRVNNDREFEPPHFSFQDHGMDLRLDDPSGVSSQDRRNSQYSVTDSLLSTANRPESWQQVSSLSSSSTAQSTNLNLPAQPLQNTNPSTTNLPIDTVIWKINWQQPTFMCSMLLCGLILAIGHHVYYISLSGTPAGDATRQAWSIRFGTVFAFLVVACFKAITVSALGQYLWSVVRSKGLKISDLDRLFALTSNPISLFSVSVIKNASLAALLGTIFWYVSPFYTRVGWRLLTMTMDFVTFAPAATLSVVPVNITISMPIPVLNGTKFLLDTQSPEAVVDTRISEKLAQKSASLADVVPLDFSIAPQIWSYNMQFFGLTLKCREAKSTEQAIFDQLVHDREELSVFVVPQINDSIWNNTMSESDPKLRYLLLYFSLRTVALYDSSSLYELYVNKSTAYHIFVQSSTSSIVCTAMNASISVTIASVYGNQEITQHSTQYLNEIPLCDGSPSCLVDFYQFSNFEEVLQGNITLREGVAKAGTYGYDLVPALIDNPLLRLFTACDDVQASPFGSLYSPSSSSPRPIEDIFKIEPWQCRNRTFMRAIEDLSINITIGYLGSPNLTSSSTEYANITTSDTRNVYVYHPLYLVLSYSIGFILASLCGAIGLYSMHVNGVSHSNSFSAIMLTTRNSDLDILARGKSLGSDPLSKSIKNTKLRFGPLLSQQAPEKIGSDESPRHVAFGFEGNVDELKKGGKYI</sequence>
<dbReference type="PANTHER" id="PTHR35041">
    <property type="entry name" value="MEDIATOR OF RNA POLYMERASE II TRANSCRIPTION SUBUNIT 1"/>
    <property type="match status" value="1"/>
</dbReference>
<reference evidence="3 4" key="1">
    <citation type="submission" date="2017-12" db="EMBL/GenBank/DDBJ databases">
        <title>Comparative genomics of Botrytis spp.</title>
        <authorList>
            <person name="Valero-Jimenez C.A."/>
            <person name="Tapia P."/>
            <person name="Veloso J."/>
            <person name="Silva-Moreno E."/>
            <person name="Staats M."/>
            <person name="Valdes J.H."/>
            <person name="Van Kan J.A.L."/>
        </authorList>
    </citation>
    <scope>NUCLEOTIDE SEQUENCE [LARGE SCALE GENOMIC DNA]</scope>
    <source>
        <strain evidence="3 4">MUCL2120</strain>
    </source>
</reference>